<dbReference type="HOGENOM" id="CLU_2091115_0_0_1"/>
<dbReference type="AlphaFoldDB" id="L1IVL3"/>
<evidence type="ECO:0000256" key="3">
    <source>
        <dbReference type="ARBA" id="ARBA00022737"/>
    </source>
</evidence>
<evidence type="ECO:0000313" key="4">
    <source>
        <dbReference type="EMBL" id="EKX39934.1"/>
    </source>
</evidence>
<dbReference type="Gene3D" id="2.130.10.10">
    <property type="entry name" value="YVTN repeat-like/Quinoprotein amine dehydrogenase"/>
    <property type="match status" value="1"/>
</dbReference>
<dbReference type="PaxDb" id="55529-EKX39934"/>
<keyword evidence="6" id="KW-1185">Reference proteome</keyword>
<proteinExistence type="inferred from homology"/>
<protein>
    <submittedName>
        <fullName evidence="4 5">Uncharacterized protein</fullName>
    </submittedName>
</protein>
<reference evidence="5" key="3">
    <citation type="submission" date="2015-06" db="UniProtKB">
        <authorList>
            <consortium name="EnsemblProtists"/>
        </authorList>
    </citation>
    <scope>IDENTIFICATION</scope>
</reference>
<sequence>QQLVVACGDGTLAVVNHEKGKQEASVQTSQDGDVVSLALVKDGERLLTGHPNGVIGVWKWGEWEEPVDYIKMHLESVNAMVPLDSDTILTASDEGLVRLLNVHPNKLKAVIGSHAGD</sequence>
<feature type="non-terminal residue" evidence="4">
    <location>
        <position position="1"/>
    </location>
</feature>
<accession>L1IVL3</accession>
<organism evidence="4">
    <name type="scientific">Guillardia theta (strain CCMP2712)</name>
    <name type="common">Cryptophyte</name>
    <dbReference type="NCBI Taxonomy" id="905079"/>
    <lineage>
        <taxon>Eukaryota</taxon>
        <taxon>Cryptophyceae</taxon>
        <taxon>Pyrenomonadales</taxon>
        <taxon>Geminigeraceae</taxon>
        <taxon>Guillardia</taxon>
    </lineage>
</organism>
<dbReference type="STRING" id="905079.L1IVL3"/>
<feature type="non-terminal residue" evidence="4">
    <location>
        <position position="117"/>
    </location>
</feature>
<dbReference type="SUPFAM" id="SSF50978">
    <property type="entry name" value="WD40 repeat-like"/>
    <property type="match status" value="1"/>
</dbReference>
<reference evidence="6" key="2">
    <citation type="submission" date="2012-11" db="EMBL/GenBank/DDBJ databases">
        <authorList>
            <person name="Kuo A."/>
            <person name="Curtis B.A."/>
            <person name="Tanifuji G."/>
            <person name="Burki F."/>
            <person name="Gruber A."/>
            <person name="Irimia M."/>
            <person name="Maruyama S."/>
            <person name="Arias M.C."/>
            <person name="Ball S.G."/>
            <person name="Gile G.H."/>
            <person name="Hirakawa Y."/>
            <person name="Hopkins J.F."/>
            <person name="Rensing S.A."/>
            <person name="Schmutz J."/>
            <person name="Symeonidi A."/>
            <person name="Elias M."/>
            <person name="Eveleigh R.J."/>
            <person name="Herman E.K."/>
            <person name="Klute M.J."/>
            <person name="Nakayama T."/>
            <person name="Obornik M."/>
            <person name="Reyes-Prieto A."/>
            <person name="Armbrust E.V."/>
            <person name="Aves S.J."/>
            <person name="Beiko R.G."/>
            <person name="Coutinho P."/>
            <person name="Dacks J.B."/>
            <person name="Durnford D.G."/>
            <person name="Fast N.M."/>
            <person name="Green B.R."/>
            <person name="Grisdale C."/>
            <person name="Hempe F."/>
            <person name="Henrissat B."/>
            <person name="Hoppner M.P."/>
            <person name="Ishida K.-I."/>
            <person name="Kim E."/>
            <person name="Koreny L."/>
            <person name="Kroth P.G."/>
            <person name="Liu Y."/>
            <person name="Malik S.-B."/>
            <person name="Maier U.G."/>
            <person name="McRose D."/>
            <person name="Mock T."/>
            <person name="Neilson J.A."/>
            <person name="Onodera N.T."/>
            <person name="Poole A.M."/>
            <person name="Pritham E.J."/>
            <person name="Richards T.A."/>
            <person name="Rocap G."/>
            <person name="Roy S.W."/>
            <person name="Sarai C."/>
            <person name="Schaack S."/>
            <person name="Shirato S."/>
            <person name="Slamovits C.H."/>
            <person name="Spencer D.F."/>
            <person name="Suzuki S."/>
            <person name="Worden A.Z."/>
            <person name="Zauner S."/>
            <person name="Barry K."/>
            <person name="Bell C."/>
            <person name="Bharti A.K."/>
            <person name="Crow J.A."/>
            <person name="Grimwood J."/>
            <person name="Kramer R."/>
            <person name="Lindquist E."/>
            <person name="Lucas S."/>
            <person name="Salamov A."/>
            <person name="McFadden G.I."/>
            <person name="Lane C.E."/>
            <person name="Keeling P.J."/>
            <person name="Gray M.W."/>
            <person name="Grigoriev I.V."/>
            <person name="Archibald J.M."/>
        </authorList>
    </citation>
    <scope>NUCLEOTIDE SEQUENCE</scope>
    <source>
        <strain evidence="6">CCMP2712</strain>
    </source>
</reference>
<evidence type="ECO:0000256" key="1">
    <source>
        <dbReference type="ARBA" id="ARBA00007625"/>
    </source>
</evidence>
<evidence type="ECO:0000313" key="6">
    <source>
        <dbReference type="Proteomes" id="UP000011087"/>
    </source>
</evidence>
<dbReference type="PANTHER" id="PTHR44019:SF20">
    <property type="entry name" value="WD REPEAT-CONTAINING PROTEIN 55"/>
    <property type="match status" value="1"/>
</dbReference>
<dbReference type="OrthoDB" id="2288928at2759"/>
<evidence type="ECO:0000313" key="5">
    <source>
        <dbReference type="EnsemblProtists" id="EKX39934"/>
    </source>
</evidence>
<dbReference type="EMBL" id="JH993035">
    <property type="protein sequence ID" value="EKX39934.1"/>
    <property type="molecule type" value="Genomic_DNA"/>
</dbReference>
<keyword evidence="2" id="KW-0853">WD repeat</keyword>
<dbReference type="KEGG" id="gtt:GUITHDRAFT_46163"/>
<dbReference type="PANTHER" id="PTHR44019">
    <property type="entry name" value="WD REPEAT-CONTAINING PROTEIN 55"/>
    <property type="match status" value="1"/>
</dbReference>
<gene>
    <name evidence="4" type="ORF">GUITHDRAFT_46163</name>
</gene>
<dbReference type="OMA" id="YNFWGDI"/>
<dbReference type="Proteomes" id="UP000011087">
    <property type="component" value="Unassembled WGS sequence"/>
</dbReference>
<dbReference type="GeneID" id="17296697"/>
<evidence type="ECO:0000256" key="2">
    <source>
        <dbReference type="ARBA" id="ARBA00022574"/>
    </source>
</evidence>
<dbReference type="InterPro" id="IPR050505">
    <property type="entry name" value="WDR55/POC1"/>
</dbReference>
<dbReference type="RefSeq" id="XP_005826914.1">
    <property type="nucleotide sequence ID" value="XM_005826857.1"/>
</dbReference>
<dbReference type="InterPro" id="IPR015943">
    <property type="entry name" value="WD40/YVTN_repeat-like_dom_sf"/>
</dbReference>
<name>L1IVL3_GUITC</name>
<dbReference type="InterPro" id="IPR036322">
    <property type="entry name" value="WD40_repeat_dom_sf"/>
</dbReference>
<reference evidence="4 6" key="1">
    <citation type="journal article" date="2012" name="Nature">
        <title>Algal genomes reveal evolutionary mosaicism and the fate of nucleomorphs.</title>
        <authorList>
            <consortium name="DOE Joint Genome Institute"/>
            <person name="Curtis B.A."/>
            <person name="Tanifuji G."/>
            <person name="Burki F."/>
            <person name="Gruber A."/>
            <person name="Irimia M."/>
            <person name="Maruyama S."/>
            <person name="Arias M.C."/>
            <person name="Ball S.G."/>
            <person name="Gile G.H."/>
            <person name="Hirakawa Y."/>
            <person name="Hopkins J.F."/>
            <person name="Kuo A."/>
            <person name="Rensing S.A."/>
            <person name="Schmutz J."/>
            <person name="Symeonidi A."/>
            <person name="Elias M."/>
            <person name="Eveleigh R.J."/>
            <person name="Herman E.K."/>
            <person name="Klute M.J."/>
            <person name="Nakayama T."/>
            <person name="Obornik M."/>
            <person name="Reyes-Prieto A."/>
            <person name="Armbrust E.V."/>
            <person name="Aves S.J."/>
            <person name="Beiko R.G."/>
            <person name="Coutinho P."/>
            <person name="Dacks J.B."/>
            <person name="Durnford D.G."/>
            <person name="Fast N.M."/>
            <person name="Green B.R."/>
            <person name="Grisdale C.J."/>
            <person name="Hempel F."/>
            <person name="Henrissat B."/>
            <person name="Hoppner M.P."/>
            <person name="Ishida K."/>
            <person name="Kim E."/>
            <person name="Koreny L."/>
            <person name="Kroth P.G."/>
            <person name="Liu Y."/>
            <person name="Malik S.B."/>
            <person name="Maier U.G."/>
            <person name="McRose D."/>
            <person name="Mock T."/>
            <person name="Neilson J.A."/>
            <person name="Onodera N.T."/>
            <person name="Poole A.M."/>
            <person name="Pritham E.J."/>
            <person name="Richards T.A."/>
            <person name="Rocap G."/>
            <person name="Roy S.W."/>
            <person name="Sarai C."/>
            <person name="Schaack S."/>
            <person name="Shirato S."/>
            <person name="Slamovits C.H."/>
            <person name="Spencer D.F."/>
            <person name="Suzuki S."/>
            <person name="Worden A.Z."/>
            <person name="Zauner S."/>
            <person name="Barry K."/>
            <person name="Bell C."/>
            <person name="Bharti A.K."/>
            <person name="Crow J.A."/>
            <person name="Grimwood J."/>
            <person name="Kramer R."/>
            <person name="Lindquist E."/>
            <person name="Lucas S."/>
            <person name="Salamov A."/>
            <person name="McFadden G.I."/>
            <person name="Lane C.E."/>
            <person name="Keeling P.J."/>
            <person name="Gray M.W."/>
            <person name="Grigoriev I.V."/>
            <person name="Archibald J.M."/>
        </authorList>
    </citation>
    <scope>NUCLEOTIDE SEQUENCE</scope>
    <source>
        <strain evidence="4 6">CCMP2712</strain>
    </source>
</reference>
<dbReference type="EnsemblProtists" id="EKX39934">
    <property type="protein sequence ID" value="EKX39934"/>
    <property type="gene ID" value="GUITHDRAFT_46163"/>
</dbReference>
<comment type="similarity">
    <text evidence="1">Belongs to the WD repeat WDR55 family.</text>
</comment>
<keyword evidence="3" id="KW-0677">Repeat</keyword>